<dbReference type="KEGG" id="fer:FNB15_14610"/>
<dbReference type="InterPro" id="IPR004675">
    <property type="entry name" value="AhpD_core"/>
</dbReference>
<keyword evidence="3" id="KW-1185">Reference proteome</keyword>
<dbReference type="RefSeq" id="WP_144069411.1">
    <property type="nucleotide sequence ID" value="NZ_CP041636.1"/>
</dbReference>
<dbReference type="EMBL" id="CP041636">
    <property type="protein sequence ID" value="QDO98430.1"/>
    <property type="molecule type" value="Genomic_DNA"/>
</dbReference>
<dbReference type="NCBIfam" id="TIGR00778">
    <property type="entry name" value="ahpD_dom"/>
    <property type="match status" value="1"/>
</dbReference>
<dbReference type="InterPro" id="IPR029032">
    <property type="entry name" value="AhpD-like"/>
</dbReference>
<dbReference type="PANTHER" id="PTHR34846:SF10">
    <property type="entry name" value="CYTOPLASMIC PROTEIN"/>
    <property type="match status" value="1"/>
</dbReference>
<evidence type="ECO:0000313" key="3">
    <source>
        <dbReference type="Proteomes" id="UP000317496"/>
    </source>
</evidence>
<accession>A0A516H492</accession>
<gene>
    <name evidence="2" type="ORF">FNB15_14610</name>
</gene>
<protein>
    <submittedName>
        <fullName evidence="2">Carboxymuconolactone decarboxylase family protein</fullName>
    </submittedName>
</protein>
<sequence length="145" mass="16472">MTQRLDYRALSPDGVKGLFAVQPYLIKALPRPFLDIIWIRISQINGCAYCVDQHVKDALQHGASERKLHHVAIWWESPLFDAQEQAALAYAEAVTRLEHQRVADDVYEAARTRFDERTLTDLTIAIVAMNAWNRLAISMRKGAPA</sequence>
<evidence type="ECO:0000313" key="2">
    <source>
        <dbReference type="EMBL" id="QDO98430.1"/>
    </source>
</evidence>
<dbReference type="PANTHER" id="PTHR34846">
    <property type="entry name" value="4-CARBOXYMUCONOLACTONE DECARBOXYLASE FAMILY PROTEIN (AFU_ORTHOLOGUE AFUA_6G11590)"/>
    <property type="match status" value="1"/>
</dbReference>
<feature type="domain" description="Carboxymuconolactone decarboxylase-like" evidence="1">
    <location>
        <begin position="29"/>
        <end position="93"/>
    </location>
</feature>
<dbReference type="GO" id="GO:0051920">
    <property type="term" value="F:peroxiredoxin activity"/>
    <property type="evidence" value="ECO:0007669"/>
    <property type="project" value="InterPro"/>
</dbReference>
<dbReference type="Pfam" id="PF02627">
    <property type="entry name" value="CMD"/>
    <property type="match status" value="1"/>
</dbReference>
<evidence type="ECO:0000259" key="1">
    <source>
        <dbReference type="Pfam" id="PF02627"/>
    </source>
</evidence>
<dbReference type="OrthoDB" id="9801997at2"/>
<reference evidence="2 3" key="1">
    <citation type="submission" date="2019-07" db="EMBL/GenBank/DDBJ databases">
        <title>Genome sequencing for Ferrovibrio sp. K5.</title>
        <authorList>
            <person name="Park S.-J."/>
        </authorList>
    </citation>
    <scope>NUCLEOTIDE SEQUENCE [LARGE SCALE GENOMIC DNA]</scope>
    <source>
        <strain evidence="2 3">K5</strain>
    </source>
</reference>
<dbReference type="Proteomes" id="UP000317496">
    <property type="component" value="Chromosome"/>
</dbReference>
<dbReference type="SUPFAM" id="SSF69118">
    <property type="entry name" value="AhpD-like"/>
    <property type="match status" value="1"/>
</dbReference>
<name>A0A516H492_9PROT</name>
<dbReference type="Gene3D" id="1.20.1290.10">
    <property type="entry name" value="AhpD-like"/>
    <property type="match status" value="1"/>
</dbReference>
<organism evidence="2 3">
    <name type="scientific">Ferrovibrio terrae</name>
    <dbReference type="NCBI Taxonomy" id="2594003"/>
    <lineage>
        <taxon>Bacteria</taxon>
        <taxon>Pseudomonadati</taxon>
        <taxon>Pseudomonadota</taxon>
        <taxon>Alphaproteobacteria</taxon>
        <taxon>Rhodospirillales</taxon>
        <taxon>Rhodospirillaceae</taxon>
        <taxon>Ferrovibrio</taxon>
    </lineage>
</organism>
<proteinExistence type="predicted"/>
<dbReference type="InterPro" id="IPR003779">
    <property type="entry name" value="CMD-like"/>
</dbReference>
<dbReference type="AlphaFoldDB" id="A0A516H492"/>